<protein>
    <submittedName>
        <fullName evidence="2">Uncharacterized protein</fullName>
    </submittedName>
</protein>
<evidence type="ECO:0000256" key="1">
    <source>
        <dbReference type="SAM" id="Phobius"/>
    </source>
</evidence>
<reference evidence="2 3" key="1">
    <citation type="submission" date="2023-07" db="EMBL/GenBank/DDBJ databases">
        <title>Genomic Encyclopedia of Type Strains, Phase IV (KMG-IV): sequencing the most valuable type-strain genomes for metagenomic binning, comparative biology and taxonomic classification.</title>
        <authorList>
            <person name="Goeker M."/>
        </authorList>
    </citation>
    <scope>NUCLEOTIDE SEQUENCE [LARGE SCALE GENOMIC DNA]</scope>
    <source>
        <strain evidence="2 3">DSM 17740</strain>
    </source>
</reference>
<accession>A0ABU0CWJ5</accession>
<feature type="transmembrane region" description="Helical" evidence="1">
    <location>
        <begin position="79"/>
        <end position="99"/>
    </location>
</feature>
<dbReference type="Proteomes" id="UP001232445">
    <property type="component" value="Unassembled WGS sequence"/>
</dbReference>
<keyword evidence="1" id="KW-0812">Transmembrane</keyword>
<proteinExistence type="predicted"/>
<evidence type="ECO:0000313" key="2">
    <source>
        <dbReference type="EMBL" id="MDQ0340512.1"/>
    </source>
</evidence>
<name>A0ABU0CWJ5_9BACI</name>
<dbReference type="EMBL" id="JAUSUQ010000014">
    <property type="protein sequence ID" value="MDQ0340512.1"/>
    <property type="molecule type" value="Genomic_DNA"/>
</dbReference>
<evidence type="ECO:0000313" key="3">
    <source>
        <dbReference type="Proteomes" id="UP001232445"/>
    </source>
</evidence>
<sequence>MTFKQVIDDSLHDLEQTFEYRKRCQTGQNDNLSKFSNELSLEICHYFGIFSSWELILDNCRLSYGGEGGERSMFKKAQFILAVFLILAGIFLGSAEVFAEEIPPEPTEGSQSPYQDWGSSNTSGDVAIQSTQYLKAWESSISRISGNYIRVSGFSEAYSKVDTIGVELFLQYWNGQQWIDIAKVGDYKRNNTTYVSGTELFTVSSGYYYRARGVHYIYKDGLRERMNSYTSYIYVR</sequence>
<keyword evidence="1" id="KW-0472">Membrane</keyword>
<keyword evidence="1" id="KW-1133">Transmembrane helix</keyword>
<organism evidence="2 3">
    <name type="scientific">Caldalkalibacillus uzonensis</name>
    <dbReference type="NCBI Taxonomy" id="353224"/>
    <lineage>
        <taxon>Bacteria</taxon>
        <taxon>Bacillati</taxon>
        <taxon>Bacillota</taxon>
        <taxon>Bacilli</taxon>
        <taxon>Bacillales</taxon>
        <taxon>Bacillaceae</taxon>
        <taxon>Caldalkalibacillus</taxon>
    </lineage>
</organism>
<gene>
    <name evidence="2" type="ORF">J2S00_003327</name>
</gene>
<keyword evidence="3" id="KW-1185">Reference proteome</keyword>
<dbReference type="RefSeq" id="WP_307342257.1">
    <property type="nucleotide sequence ID" value="NZ_JAUSUQ010000014.1"/>
</dbReference>
<comment type="caution">
    <text evidence="2">The sequence shown here is derived from an EMBL/GenBank/DDBJ whole genome shotgun (WGS) entry which is preliminary data.</text>
</comment>